<feature type="compositionally biased region" description="Basic and acidic residues" evidence="1">
    <location>
        <begin position="72"/>
        <end position="87"/>
    </location>
</feature>
<sequence length="87" mass="10304">MNHCCIMRIFVAFFLRSTDQDTCDDELVCVARAKAMPERMKPPSETRKRHLNRSNENEKTNKTKKFTTVNLDVKREDKNPLTRREMS</sequence>
<gene>
    <name evidence="3" type="ORF">APZ42_011369</name>
</gene>
<name>A0A162SLR6_9CRUS</name>
<dbReference type="Proteomes" id="UP000076858">
    <property type="component" value="Unassembled WGS sequence"/>
</dbReference>
<keyword evidence="2" id="KW-0732">Signal</keyword>
<organism evidence="3 4">
    <name type="scientific">Daphnia magna</name>
    <dbReference type="NCBI Taxonomy" id="35525"/>
    <lineage>
        <taxon>Eukaryota</taxon>
        <taxon>Metazoa</taxon>
        <taxon>Ecdysozoa</taxon>
        <taxon>Arthropoda</taxon>
        <taxon>Crustacea</taxon>
        <taxon>Branchiopoda</taxon>
        <taxon>Diplostraca</taxon>
        <taxon>Cladocera</taxon>
        <taxon>Anomopoda</taxon>
        <taxon>Daphniidae</taxon>
        <taxon>Daphnia</taxon>
    </lineage>
</organism>
<accession>A0A162SLR6</accession>
<comment type="caution">
    <text evidence="3">The sequence shown here is derived from an EMBL/GenBank/DDBJ whole genome shotgun (WGS) entry which is preliminary data.</text>
</comment>
<feature type="signal peptide" evidence="2">
    <location>
        <begin position="1"/>
        <end position="20"/>
    </location>
</feature>
<feature type="compositionally biased region" description="Basic and acidic residues" evidence="1">
    <location>
        <begin position="35"/>
        <end position="46"/>
    </location>
</feature>
<reference evidence="3 4" key="1">
    <citation type="submission" date="2016-03" db="EMBL/GenBank/DDBJ databases">
        <title>EvidentialGene: Evidence-directed Construction of Genes on Genomes.</title>
        <authorList>
            <person name="Gilbert D.G."/>
            <person name="Choi J.-H."/>
            <person name="Mockaitis K."/>
            <person name="Colbourne J."/>
            <person name="Pfrender M."/>
        </authorList>
    </citation>
    <scope>NUCLEOTIDE SEQUENCE [LARGE SCALE GENOMIC DNA]</scope>
    <source>
        <strain evidence="3 4">Xinb3</strain>
        <tissue evidence="3">Complete organism</tissue>
    </source>
</reference>
<proteinExistence type="predicted"/>
<feature type="region of interest" description="Disordered" evidence="1">
    <location>
        <begin position="35"/>
        <end position="87"/>
    </location>
</feature>
<evidence type="ECO:0000313" key="3">
    <source>
        <dbReference type="EMBL" id="KZS21426.1"/>
    </source>
</evidence>
<dbReference type="AlphaFoldDB" id="A0A162SLR6"/>
<protein>
    <recommendedName>
        <fullName evidence="5">Secreted protein</fullName>
    </recommendedName>
</protein>
<dbReference type="EMBL" id="LRGB01000024">
    <property type="protein sequence ID" value="KZS21426.1"/>
    <property type="molecule type" value="Genomic_DNA"/>
</dbReference>
<evidence type="ECO:0008006" key="5">
    <source>
        <dbReference type="Google" id="ProtNLM"/>
    </source>
</evidence>
<feature type="chain" id="PRO_5007839476" description="Secreted protein" evidence="2">
    <location>
        <begin position="21"/>
        <end position="87"/>
    </location>
</feature>
<evidence type="ECO:0000256" key="1">
    <source>
        <dbReference type="SAM" id="MobiDB-lite"/>
    </source>
</evidence>
<evidence type="ECO:0000313" key="4">
    <source>
        <dbReference type="Proteomes" id="UP000076858"/>
    </source>
</evidence>
<evidence type="ECO:0000256" key="2">
    <source>
        <dbReference type="SAM" id="SignalP"/>
    </source>
</evidence>
<keyword evidence="4" id="KW-1185">Reference proteome</keyword>